<name>A0A8S1YQ82_PAROT</name>
<evidence type="ECO:0000313" key="1">
    <source>
        <dbReference type="EMBL" id="CAD8215247.1"/>
    </source>
</evidence>
<evidence type="ECO:0000313" key="2">
    <source>
        <dbReference type="Proteomes" id="UP000683925"/>
    </source>
</evidence>
<dbReference type="Proteomes" id="UP000683925">
    <property type="component" value="Unassembled WGS sequence"/>
</dbReference>
<accession>A0A8S1YQ82</accession>
<dbReference type="OrthoDB" id="317798at2759"/>
<dbReference type="EMBL" id="CAJJDP010000221">
    <property type="protein sequence ID" value="CAD8215247.1"/>
    <property type="molecule type" value="Genomic_DNA"/>
</dbReference>
<gene>
    <name evidence="1" type="ORF">POCTA_138.1.T2170002</name>
</gene>
<organism evidence="1 2">
    <name type="scientific">Paramecium octaurelia</name>
    <dbReference type="NCBI Taxonomy" id="43137"/>
    <lineage>
        <taxon>Eukaryota</taxon>
        <taxon>Sar</taxon>
        <taxon>Alveolata</taxon>
        <taxon>Ciliophora</taxon>
        <taxon>Intramacronucleata</taxon>
        <taxon>Oligohymenophorea</taxon>
        <taxon>Peniculida</taxon>
        <taxon>Parameciidae</taxon>
        <taxon>Paramecium</taxon>
    </lineage>
</organism>
<sequence>MKVDLREQSFENIRIRNTSLVGGNFVRCIINGSKFYNVDIS</sequence>
<protein>
    <submittedName>
        <fullName evidence="1">Uncharacterized protein</fullName>
    </submittedName>
</protein>
<comment type="caution">
    <text evidence="1">The sequence shown here is derived from an EMBL/GenBank/DDBJ whole genome shotgun (WGS) entry which is preliminary data.</text>
</comment>
<reference evidence="1" key="1">
    <citation type="submission" date="2021-01" db="EMBL/GenBank/DDBJ databases">
        <authorList>
            <consortium name="Genoscope - CEA"/>
            <person name="William W."/>
        </authorList>
    </citation>
    <scope>NUCLEOTIDE SEQUENCE</scope>
</reference>
<proteinExistence type="predicted"/>
<dbReference type="AlphaFoldDB" id="A0A8S1YQ82"/>
<keyword evidence="2" id="KW-1185">Reference proteome</keyword>